<evidence type="ECO:0000256" key="4">
    <source>
        <dbReference type="ARBA" id="ARBA00022553"/>
    </source>
</evidence>
<dbReference type="CDD" id="cd06225">
    <property type="entry name" value="HAMP"/>
    <property type="match status" value="1"/>
</dbReference>
<dbReference type="Proteomes" id="UP001164745">
    <property type="component" value="Chromosome"/>
</dbReference>
<dbReference type="EMBL" id="CP113864">
    <property type="protein sequence ID" value="WAM32189.1"/>
    <property type="molecule type" value="Genomic_DNA"/>
</dbReference>
<evidence type="ECO:0000256" key="5">
    <source>
        <dbReference type="ARBA" id="ARBA00022679"/>
    </source>
</evidence>
<comment type="catalytic activity">
    <reaction evidence="1">
        <text>ATP + protein L-histidine = ADP + protein N-phospho-L-histidine.</text>
        <dbReference type="EC" id="2.7.13.3"/>
    </reaction>
</comment>
<organism evidence="11 12">
    <name type="scientific">Caldicellulosiruptor naganoensis</name>
    <dbReference type="NCBI Taxonomy" id="29324"/>
    <lineage>
        <taxon>Bacteria</taxon>
        <taxon>Bacillati</taxon>
        <taxon>Bacillota</taxon>
        <taxon>Bacillota incertae sedis</taxon>
        <taxon>Caldicellulosiruptorales</taxon>
        <taxon>Caldicellulosiruptoraceae</taxon>
        <taxon>Caldicellulosiruptor</taxon>
    </lineage>
</organism>
<keyword evidence="8" id="KW-0812">Transmembrane</keyword>
<evidence type="ECO:0000256" key="6">
    <source>
        <dbReference type="ARBA" id="ARBA00022777"/>
    </source>
</evidence>
<dbReference type="InterPro" id="IPR003660">
    <property type="entry name" value="HAMP_dom"/>
</dbReference>
<dbReference type="Pfam" id="PF00672">
    <property type="entry name" value="HAMP"/>
    <property type="match status" value="1"/>
</dbReference>
<keyword evidence="4" id="KW-0597">Phosphoprotein</keyword>
<dbReference type="InterPro" id="IPR005467">
    <property type="entry name" value="His_kinase_dom"/>
</dbReference>
<accession>A0ABY7BHW0</accession>
<sequence>MKLFFANLKIKKKFILAFVISALIPQTILGIILFLNLRAIALENAIKDTRKNVEDVKIKLMDIVQNTVDISNKLYLDKKLLNILSTEYKDVSKIYDDYISYTELSNLMSIYNKNIHAIKIYAFNPTLLDTGEIVKVDDYTKNQEWFKEAIKGDGKILWELVFDNNPFRPQYYFSLIRLIKNSYGERIGVMVIYIKKEKLEEVLSLHLNTLVITDKGIIVAAKDKDLVGKKLNFNFSSQDGKLIENVNIDGQRTMAILGTISASESGSSFLKVISFFSKKEIFKRVNKITFITFVLILVNSLVSLLLMLLFSKLITDRIAILNKKVNEISHGNLDAQINILGNDEIGQLSENIKTMAKNIKNLIDQVYLAEVQKQQIIAKQREIQFEMLCSQINPHFLFNTLEAIRMKAFCTGQYEIAQVVYLLSNLLRKSIEMTIDLITLEKEIEIVREFLEIQKFRFGNKIDYKIEVQDDLLSSKVLPFIIQPLVENSIRHGIEPMIGKGTIEIKIFEKDGTIKIIVTDNGAGMPKEKLEEVLQSLDSKDKSHVGLKNVYHRLKLFYGEEAKIFINSELGKGTSIEIQIPKR</sequence>
<dbReference type="PANTHER" id="PTHR34220:SF7">
    <property type="entry name" value="SENSOR HISTIDINE KINASE YPDA"/>
    <property type="match status" value="1"/>
</dbReference>
<evidence type="ECO:0000313" key="11">
    <source>
        <dbReference type="EMBL" id="WAM32189.1"/>
    </source>
</evidence>
<keyword evidence="6 11" id="KW-0418">Kinase</keyword>
<protein>
    <recommendedName>
        <fullName evidence="3">histidine kinase</fullName>
        <ecNumber evidence="3">2.7.13.3</ecNumber>
    </recommendedName>
</protein>
<dbReference type="PANTHER" id="PTHR34220">
    <property type="entry name" value="SENSOR HISTIDINE KINASE YPDA"/>
    <property type="match status" value="1"/>
</dbReference>
<keyword evidence="8" id="KW-0472">Membrane</keyword>
<dbReference type="RefSeq" id="WP_045165209.1">
    <property type="nucleotide sequence ID" value="NZ_CP113864.1"/>
</dbReference>
<dbReference type="Gene3D" id="3.30.565.10">
    <property type="entry name" value="Histidine kinase-like ATPase, C-terminal domain"/>
    <property type="match status" value="1"/>
</dbReference>
<dbReference type="Pfam" id="PF06580">
    <property type="entry name" value="His_kinase"/>
    <property type="match status" value="1"/>
</dbReference>
<gene>
    <name evidence="11" type="ORF">OTJ99_000705</name>
</gene>
<dbReference type="Pfam" id="PF02518">
    <property type="entry name" value="HATPase_c"/>
    <property type="match status" value="1"/>
</dbReference>
<keyword evidence="7" id="KW-0902">Two-component regulatory system</keyword>
<dbReference type="PROSITE" id="PS50885">
    <property type="entry name" value="HAMP"/>
    <property type="match status" value="1"/>
</dbReference>
<proteinExistence type="predicted"/>
<dbReference type="PROSITE" id="PS50109">
    <property type="entry name" value="HIS_KIN"/>
    <property type="match status" value="1"/>
</dbReference>
<evidence type="ECO:0000313" key="12">
    <source>
        <dbReference type="Proteomes" id="UP001164745"/>
    </source>
</evidence>
<dbReference type="Gene3D" id="6.10.340.10">
    <property type="match status" value="1"/>
</dbReference>
<dbReference type="InterPro" id="IPR010559">
    <property type="entry name" value="Sig_transdc_His_kin_internal"/>
</dbReference>
<evidence type="ECO:0000259" key="10">
    <source>
        <dbReference type="PROSITE" id="PS50885"/>
    </source>
</evidence>
<feature type="transmembrane region" description="Helical" evidence="8">
    <location>
        <begin position="288"/>
        <end position="310"/>
    </location>
</feature>
<evidence type="ECO:0000256" key="2">
    <source>
        <dbReference type="ARBA" id="ARBA00004370"/>
    </source>
</evidence>
<evidence type="ECO:0000259" key="9">
    <source>
        <dbReference type="PROSITE" id="PS50109"/>
    </source>
</evidence>
<dbReference type="InterPro" id="IPR050640">
    <property type="entry name" value="Bact_2-comp_sensor_kinase"/>
</dbReference>
<keyword evidence="5" id="KW-0808">Transferase</keyword>
<evidence type="ECO:0000256" key="8">
    <source>
        <dbReference type="SAM" id="Phobius"/>
    </source>
</evidence>
<dbReference type="SUPFAM" id="SSF158472">
    <property type="entry name" value="HAMP domain-like"/>
    <property type="match status" value="1"/>
</dbReference>
<dbReference type="SUPFAM" id="SSF55874">
    <property type="entry name" value="ATPase domain of HSP90 chaperone/DNA topoisomerase II/histidine kinase"/>
    <property type="match status" value="1"/>
</dbReference>
<keyword evidence="12" id="KW-1185">Reference proteome</keyword>
<dbReference type="EC" id="2.7.13.3" evidence="3"/>
<reference evidence="11" key="1">
    <citation type="submission" date="2022-12" db="EMBL/GenBank/DDBJ databases">
        <authorList>
            <person name="Bing R.G."/>
            <person name="Willard D.J."/>
            <person name="Manesh M.J.H."/>
            <person name="Laemthong T."/>
            <person name="Crosby J.R."/>
            <person name="Kelly R.M."/>
        </authorList>
    </citation>
    <scope>NUCLEOTIDE SEQUENCE</scope>
    <source>
        <strain evidence="11">DSM 8991</strain>
    </source>
</reference>
<evidence type="ECO:0000256" key="7">
    <source>
        <dbReference type="ARBA" id="ARBA00023012"/>
    </source>
</evidence>
<comment type="subcellular location">
    <subcellularLocation>
        <location evidence="2">Membrane</location>
    </subcellularLocation>
</comment>
<dbReference type="SMART" id="SM00304">
    <property type="entry name" value="HAMP"/>
    <property type="match status" value="1"/>
</dbReference>
<evidence type="ECO:0000256" key="1">
    <source>
        <dbReference type="ARBA" id="ARBA00000085"/>
    </source>
</evidence>
<feature type="domain" description="HAMP" evidence="10">
    <location>
        <begin position="312"/>
        <end position="364"/>
    </location>
</feature>
<dbReference type="InterPro" id="IPR003594">
    <property type="entry name" value="HATPase_dom"/>
</dbReference>
<dbReference type="SMART" id="SM00387">
    <property type="entry name" value="HATPase_c"/>
    <property type="match status" value="1"/>
</dbReference>
<keyword evidence="8" id="KW-1133">Transmembrane helix</keyword>
<feature type="domain" description="Histidine kinase" evidence="9">
    <location>
        <begin position="481"/>
        <end position="583"/>
    </location>
</feature>
<evidence type="ECO:0000256" key="3">
    <source>
        <dbReference type="ARBA" id="ARBA00012438"/>
    </source>
</evidence>
<dbReference type="GO" id="GO:0016301">
    <property type="term" value="F:kinase activity"/>
    <property type="evidence" value="ECO:0007669"/>
    <property type="project" value="UniProtKB-KW"/>
</dbReference>
<name>A0ABY7BHW0_9FIRM</name>
<dbReference type="InterPro" id="IPR036890">
    <property type="entry name" value="HATPase_C_sf"/>
</dbReference>